<dbReference type="EMBL" id="JAGIZQ010000002">
    <property type="protein sequence ID" value="KAH6641014.1"/>
    <property type="molecule type" value="Genomic_DNA"/>
</dbReference>
<accession>A0ACB7PGU3</accession>
<reference evidence="1 2" key="1">
    <citation type="journal article" date="2021" name="Nat. Commun.">
        <title>Genetic determinants of endophytism in the Arabidopsis root mycobiome.</title>
        <authorList>
            <person name="Mesny F."/>
            <person name="Miyauchi S."/>
            <person name="Thiergart T."/>
            <person name="Pickel B."/>
            <person name="Atanasova L."/>
            <person name="Karlsson M."/>
            <person name="Huettel B."/>
            <person name="Barry K.W."/>
            <person name="Haridas S."/>
            <person name="Chen C."/>
            <person name="Bauer D."/>
            <person name="Andreopoulos W."/>
            <person name="Pangilinan J."/>
            <person name="LaButti K."/>
            <person name="Riley R."/>
            <person name="Lipzen A."/>
            <person name="Clum A."/>
            <person name="Drula E."/>
            <person name="Henrissat B."/>
            <person name="Kohler A."/>
            <person name="Grigoriev I.V."/>
            <person name="Martin F.M."/>
            <person name="Hacquard S."/>
        </authorList>
    </citation>
    <scope>NUCLEOTIDE SEQUENCE [LARGE SCALE GENOMIC DNA]</scope>
    <source>
        <strain evidence="1 2">MPI-SDFR-AT-0079</strain>
    </source>
</reference>
<comment type="caution">
    <text evidence="1">The sequence shown here is derived from an EMBL/GenBank/DDBJ whole genome shotgun (WGS) entry which is preliminary data.</text>
</comment>
<organism evidence="1 2">
    <name type="scientific">Chaetomium tenue</name>
    <dbReference type="NCBI Taxonomy" id="1854479"/>
    <lineage>
        <taxon>Eukaryota</taxon>
        <taxon>Fungi</taxon>
        <taxon>Dikarya</taxon>
        <taxon>Ascomycota</taxon>
        <taxon>Pezizomycotina</taxon>
        <taxon>Sordariomycetes</taxon>
        <taxon>Sordariomycetidae</taxon>
        <taxon>Sordariales</taxon>
        <taxon>Chaetomiaceae</taxon>
        <taxon>Chaetomium</taxon>
    </lineage>
</organism>
<evidence type="ECO:0000313" key="2">
    <source>
        <dbReference type="Proteomes" id="UP000724584"/>
    </source>
</evidence>
<dbReference type="Proteomes" id="UP000724584">
    <property type="component" value="Unassembled WGS sequence"/>
</dbReference>
<name>A0ACB7PGU3_9PEZI</name>
<evidence type="ECO:0000313" key="1">
    <source>
        <dbReference type="EMBL" id="KAH6641014.1"/>
    </source>
</evidence>
<proteinExistence type="predicted"/>
<gene>
    <name evidence="1" type="ORF">F5144DRAFT_609903</name>
</gene>
<protein>
    <submittedName>
        <fullName evidence="1">Uncharacterized protein</fullName>
    </submittedName>
</protein>
<sequence>MENPDDYETYTPFSLYSPYLTTGQYCDIPTETMGASSVDYLRCDERYLSPWAGKMLDDAVMLGLLRRELEILFHESTIDMVRLDRSGFTDKWRSWNGAGRGMSSFNEEHATLHPNYFEPQRMPREEVKFYFNKHFAIYFQRTEGTARDHLWHTGVPSERVGRYFVHSRFYKGSPEVRATDLPYALTFHKSLCDSVAGREDDVQLHGFRLLPLFRAIFMVVDGPAPDEDEEHELWRLADYAIEPPPEWGRRDKWGRDPQDERDIDWYASRHRVLLVRTGDDSHLSAPVSFWPLFASHRALPLRREDCDGLGEDVVRVRLDHALEFVEGLIRREEEALPRAREDAEALERELEELCEQWIGRMLEHAAQVGLDANGFTWHASRRARARLNGEAFDVEQILPTRELVSKWYMGGPS</sequence>
<keyword evidence="2" id="KW-1185">Reference proteome</keyword>